<dbReference type="GO" id="GO:0005975">
    <property type="term" value="P:carbohydrate metabolic process"/>
    <property type="evidence" value="ECO:0007669"/>
    <property type="project" value="InterPro"/>
</dbReference>
<dbReference type="OrthoDB" id="504708at2759"/>
<sequence length="1454" mass="165840">MTQFWTCIKHKRTESSGVAPLRSEGLLHSHLVDQAIIPNKQFQSAFSTKDTYNQHEFSSRCQMSGKTFGQNECSQNTNCKLPNCFCATSKHHLPVDQIPQIVYFAFDDEIDNTVGSHYERLFHPSRKNRNGCPITMSMFATNKSTDYDVMEKLHSMGMEIGSHNTIHMTTKDIISKETRSQRNYIGQMTGIPPESVTGFRSPYLASAGDDQIEALKENGFKYDISYTFTRRPESSLNIWPFTLDFGWPYPCNINPCPKQAHPGFWEVPINSMWDYIHTDICAYADSCTYSPPSANAMYKYLWSNFNNSYSQNKAPFGIHLHGRWLNDGLRLWAVDKFIRELLKLPDVYIVSVNRMLQWMANPVKLSELQLFEPWKCATNTGRVSSLNSLPERCEQGVNCLLPNCVCDQLQHKMTNFEIPQMVYFAFDGPIDGTVGRYFQTLFDQSRRNPNGCPIRFSLFLSHENTDYNQVQDLYDNGAEIGTNGLGKNYLATKESVLSEAMKMKQHIISNTEIPDSEIKGFRSPYLSTAGDGQIEALKKAGYKYDISYTFTRRPYNSLNAWPVTLDYGWPYICNIEPCPVKSHKGFWEVPVNSLYDWTHTDICTYADECRNQPNTEDETYQYLMDNFMNSYRGNKAPFGIHLHPRWFHIHRYLRGVNRFITELIKRKDVYIISVSDVLAWMKDPVTIDKINKFSNWKCPAINKNALQPPALPDSASECTNGINCRLPHCFCPTFEHPMAKSDIPQIVYFAFDDEVTLKYSGYYFNLFGPLMRNPNNCSMTFTLFTINKGTDYSFIEYFYKKGNEIASHGANNIQTKSKLTVLSEAGSQKQNILDNTNVTAGEITGFRSPQLSTAGDDQLDVLEKLGYKYDASYTFTRRPQNGKNPWPFTADYGWPYDCNIPPCPFYAHKGFWLVPVNSMWDYKNESICTFADECKNQPLTEKDVFDYLWDNFQNSYKGNRAPFGIHLHPMWLNSIKNIIGVRRFIHKISQLNDAYVVSIAKAIEWMKNPTKLQDIQSFRPWMCSDSNPLINQKPTTVPAPTNPTIKSNHVRSLLDQTLSSSFDQANSQDQFQSKIVSNSMTSLNTDAGMGVPIHMPISKPPDSASVLSYAKFDAGGKPIIQNIASTANFRNLADSEKFQPTNTNEEKPALINNSQLNIGECVQGHSCSLPFCYCKGQSVPLNLPKLATPQMVFLSFDGTLNHADHGPYLNLLANKKNPNNCSISATFFVNQKGSNITAIKDMHDRGYEIAMRGNHVLRPSNASRLDSEIADQIAELSNHGINDVVGWKTVGYTKLTNDFKNVLQKYAFLYDSTNYFDNENNLWPYTLDFGPTNSSLLWEIPNLALTDYLSVYQCQYADGCFNSPDTTNATFTFLWNNFKKHYVNGNRAPFGISMRKTWLSHPFYSKNLEGLKLFLKAILSNPDVYIVSVKKVLEWMENPLPLADIPRSNLWTCT</sequence>
<reference evidence="1 2" key="1">
    <citation type="submission" date="2020-06" db="EMBL/GenBank/DDBJ databases">
        <authorList>
            <person name="Li R."/>
            <person name="Bekaert M."/>
        </authorList>
    </citation>
    <scope>NUCLEOTIDE SEQUENCE [LARGE SCALE GENOMIC DNA]</scope>
    <source>
        <strain evidence="2">wild</strain>
    </source>
</reference>
<dbReference type="Gene3D" id="3.20.20.370">
    <property type="entry name" value="Glycoside hydrolase/deacetylase"/>
    <property type="match status" value="4"/>
</dbReference>
<dbReference type="Proteomes" id="UP000507470">
    <property type="component" value="Unassembled WGS sequence"/>
</dbReference>
<organism evidence="1 2">
    <name type="scientific">Mytilus coruscus</name>
    <name type="common">Sea mussel</name>
    <dbReference type="NCBI Taxonomy" id="42192"/>
    <lineage>
        <taxon>Eukaryota</taxon>
        <taxon>Metazoa</taxon>
        <taxon>Spiralia</taxon>
        <taxon>Lophotrochozoa</taxon>
        <taxon>Mollusca</taxon>
        <taxon>Bivalvia</taxon>
        <taxon>Autobranchia</taxon>
        <taxon>Pteriomorphia</taxon>
        <taxon>Mytilida</taxon>
        <taxon>Mytiloidea</taxon>
        <taxon>Mytilidae</taxon>
        <taxon>Mytilinae</taxon>
        <taxon>Mytilus</taxon>
    </lineage>
</organism>
<dbReference type="InterPro" id="IPR011330">
    <property type="entry name" value="Glyco_hydro/deAcase_b/a-brl"/>
</dbReference>
<proteinExistence type="predicted"/>
<accession>A0A6J8D8P7</accession>
<dbReference type="EMBL" id="CACVKT020006827">
    <property type="protein sequence ID" value="CAC5403722.1"/>
    <property type="molecule type" value="Genomic_DNA"/>
</dbReference>
<dbReference type="PANTHER" id="PTHR45985:SF8">
    <property type="entry name" value="CHITIN DEACETYLASE-LIKE 9, ISOFORM A"/>
    <property type="match status" value="1"/>
</dbReference>
<dbReference type="SUPFAM" id="SSF88713">
    <property type="entry name" value="Glycoside hydrolase/deacetylase"/>
    <property type="match status" value="4"/>
</dbReference>
<evidence type="ECO:0000313" key="2">
    <source>
        <dbReference type="Proteomes" id="UP000507470"/>
    </source>
</evidence>
<evidence type="ECO:0000313" key="1">
    <source>
        <dbReference type="EMBL" id="CAC5403722.1"/>
    </source>
</evidence>
<dbReference type="PANTHER" id="PTHR45985">
    <property type="match status" value="1"/>
</dbReference>
<keyword evidence="2" id="KW-1185">Reference proteome</keyword>
<protein>
    <submittedName>
        <fullName evidence="1">Uncharacterized protein</fullName>
    </submittedName>
</protein>
<gene>
    <name evidence="1" type="ORF">MCOR_37592</name>
</gene>
<name>A0A6J8D8P7_MYTCO</name>
<dbReference type="InterPro" id="IPR052740">
    <property type="entry name" value="CE4"/>
</dbReference>